<accession>A0A1I4CGX2</accession>
<dbReference type="AlphaFoldDB" id="A0A1I4CGX2"/>
<reference evidence="1 2" key="1">
    <citation type="submission" date="2016-10" db="EMBL/GenBank/DDBJ databases">
        <authorList>
            <person name="de Groot N.N."/>
        </authorList>
    </citation>
    <scope>NUCLEOTIDE SEQUENCE [LARGE SCALE GENOMIC DNA]</scope>
    <source>
        <strain evidence="1 2">DSM 19981</strain>
    </source>
</reference>
<dbReference type="EMBL" id="FOSQ01000007">
    <property type="protein sequence ID" value="SFK79539.1"/>
    <property type="molecule type" value="Genomic_DNA"/>
</dbReference>
<organism evidence="1 2">
    <name type="scientific">Falsiroseomonas stagni DSM 19981</name>
    <dbReference type="NCBI Taxonomy" id="1123062"/>
    <lineage>
        <taxon>Bacteria</taxon>
        <taxon>Pseudomonadati</taxon>
        <taxon>Pseudomonadota</taxon>
        <taxon>Alphaproteobacteria</taxon>
        <taxon>Acetobacterales</taxon>
        <taxon>Roseomonadaceae</taxon>
        <taxon>Falsiroseomonas</taxon>
    </lineage>
</organism>
<gene>
    <name evidence="1" type="ORF">SAMN02745775_107188</name>
</gene>
<protein>
    <submittedName>
        <fullName evidence="1">Uncharacterized protein</fullName>
    </submittedName>
</protein>
<proteinExistence type="predicted"/>
<dbReference type="STRING" id="1123062.SAMN02745775_107188"/>
<evidence type="ECO:0000313" key="2">
    <source>
        <dbReference type="Proteomes" id="UP000199473"/>
    </source>
</evidence>
<evidence type="ECO:0000313" key="1">
    <source>
        <dbReference type="EMBL" id="SFK79539.1"/>
    </source>
</evidence>
<sequence length="53" mass="5685">MELTRPEPVECPHCGEPTMPNRLADGAIVCSCAAERSLPPPPIPLAPRRPGPR</sequence>
<dbReference type="Proteomes" id="UP000199473">
    <property type="component" value="Unassembled WGS sequence"/>
</dbReference>
<keyword evidence="2" id="KW-1185">Reference proteome</keyword>
<name>A0A1I4CGX2_9PROT</name>